<comment type="caution">
    <text evidence="4">The sequence shown here is derived from an EMBL/GenBank/DDBJ whole genome shotgun (WGS) entry which is preliminary data.</text>
</comment>
<dbReference type="SUPFAM" id="SSF140566">
    <property type="entry name" value="FlgN-like"/>
    <property type="match status" value="1"/>
</dbReference>
<evidence type="ECO:0000256" key="1">
    <source>
        <dbReference type="ARBA" id="ARBA00022795"/>
    </source>
</evidence>
<evidence type="ECO:0000313" key="4">
    <source>
        <dbReference type="EMBL" id="MEC5422861.1"/>
    </source>
</evidence>
<feature type="compositionally biased region" description="Basic and acidic residues" evidence="3">
    <location>
        <begin position="147"/>
        <end position="163"/>
    </location>
</feature>
<keyword evidence="4" id="KW-0966">Cell projection</keyword>
<dbReference type="Gene3D" id="1.20.58.300">
    <property type="entry name" value="FlgN-like"/>
    <property type="match status" value="1"/>
</dbReference>
<feature type="coiled-coil region" evidence="2">
    <location>
        <begin position="93"/>
        <end position="123"/>
    </location>
</feature>
<evidence type="ECO:0000313" key="5">
    <source>
        <dbReference type="Proteomes" id="UP001335737"/>
    </source>
</evidence>
<reference evidence="4 5" key="1">
    <citation type="journal article" date="2024" name="Int. J. Syst. Evol. Microbiol.">
        <title>Virgibacillus tibetensis sp. nov., isolated from salt lake on the Tibetan Plateau of China.</title>
        <authorList>
            <person name="Phurbu D."/>
            <person name="Liu Z.-X."/>
            <person name="Wang R."/>
            <person name="Zheng Y.-Y."/>
            <person name="Liu H.-C."/>
            <person name="Zhou Y.-G."/>
            <person name="Yu Y.-J."/>
            <person name="Li A.-H."/>
        </authorList>
    </citation>
    <scope>NUCLEOTIDE SEQUENCE [LARGE SCALE GENOMIC DNA]</scope>
    <source>
        <strain evidence="4 5">C22-A2</strain>
    </source>
</reference>
<sequence>MSAQSIIQSLEKLVNLHTNLLEFSQEKTEIMKEGSIEKLQSLLVKERKLIRLTEQAEEKRNKEVINWFAINQLPADDTTVTKMLEFLRDESDKTELEKTTTKLTEVITELKQQEQLNQALINQSMQFVQLSIDMLNPSIHSMNYGSKSDESTEVKRSVFDSKA</sequence>
<dbReference type="RefSeq" id="WP_327606434.1">
    <property type="nucleotide sequence ID" value="NZ_JARZFX010000002.1"/>
</dbReference>
<evidence type="ECO:0000256" key="2">
    <source>
        <dbReference type="SAM" id="Coils"/>
    </source>
</evidence>
<evidence type="ECO:0000256" key="3">
    <source>
        <dbReference type="SAM" id="MobiDB-lite"/>
    </source>
</evidence>
<gene>
    <name evidence="4" type="ORF">QGM71_05025</name>
</gene>
<keyword evidence="4" id="KW-0282">Flagellum</keyword>
<dbReference type="Pfam" id="PF05130">
    <property type="entry name" value="FlgN"/>
    <property type="match status" value="1"/>
</dbReference>
<dbReference type="EMBL" id="JARZFX010000002">
    <property type="protein sequence ID" value="MEC5422861.1"/>
    <property type="molecule type" value="Genomic_DNA"/>
</dbReference>
<dbReference type="InterPro" id="IPR007809">
    <property type="entry name" value="FlgN-like"/>
</dbReference>
<keyword evidence="5" id="KW-1185">Reference proteome</keyword>
<keyword evidence="1" id="KW-1005">Bacterial flagellum biogenesis</keyword>
<proteinExistence type="predicted"/>
<keyword evidence="4" id="KW-0969">Cilium</keyword>
<feature type="region of interest" description="Disordered" evidence="3">
    <location>
        <begin position="143"/>
        <end position="163"/>
    </location>
</feature>
<organism evidence="4 5">
    <name type="scientific">Virgibacillus tibetensis</name>
    <dbReference type="NCBI Taxonomy" id="3042313"/>
    <lineage>
        <taxon>Bacteria</taxon>
        <taxon>Bacillati</taxon>
        <taxon>Bacillota</taxon>
        <taxon>Bacilli</taxon>
        <taxon>Bacillales</taxon>
        <taxon>Bacillaceae</taxon>
        <taxon>Virgibacillus</taxon>
    </lineage>
</organism>
<protein>
    <submittedName>
        <fullName evidence="4">Flagellar protein FlgN</fullName>
    </submittedName>
</protein>
<name>A0ABU6KCR4_9BACI</name>
<accession>A0ABU6KCR4</accession>
<dbReference type="Proteomes" id="UP001335737">
    <property type="component" value="Unassembled WGS sequence"/>
</dbReference>
<dbReference type="InterPro" id="IPR036679">
    <property type="entry name" value="FlgN-like_sf"/>
</dbReference>
<keyword evidence="2" id="KW-0175">Coiled coil</keyword>